<evidence type="ECO:0000259" key="4">
    <source>
        <dbReference type="PROSITE" id="PS50943"/>
    </source>
</evidence>
<organism evidence="5 6">
    <name type="scientific">Ilyobacter polytropus (strain ATCC 51220 / DSM 2926 / LMG 16218 / CuHBu1)</name>
    <dbReference type="NCBI Taxonomy" id="572544"/>
    <lineage>
        <taxon>Bacteria</taxon>
        <taxon>Fusobacteriati</taxon>
        <taxon>Fusobacteriota</taxon>
        <taxon>Fusobacteriia</taxon>
        <taxon>Fusobacteriales</taxon>
        <taxon>Fusobacteriaceae</taxon>
        <taxon>Ilyobacter</taxon>
    </lineage>
</organism>
<dbReference type="Pfam" id="PF00717">
    <property type="entry name" value="Peptidase_S24"/>
    <property type="match status" value="1"/>
</dbReference>
<dbReference type="AlphaFoldDB" id="E3HE15"/>
<evidence type="ECO:0000256" key="2">
    <source>
        <dbReference type="ARBA" id="ARBA00023125"/>
    </source>
</evidence>
<gene>
    <name evidence="5" type="ordered locus">Ilyop_2880</name>
</gene>
<dbReference type="eggNOG" id="COG2932">
    <property type="taxonomic scope" value="Bacteria"/>
</dbReference>
<keyword evidence="3" id="KW-0804">Transcription</keyword>
<dbReference type="CDD" id="cd06529">
    <property type="entry name" value="S24_LexA-like"/>
    <property type="match status" value="1"/>
</dbReference>
<geneLocation type="plasmid" evidence="5 6">
    <name>pILYOP02</name>
</geneLocation>
<dbReference type="PANTHER" id="PTHR40661:SF3">
    <property type="entry name" value="FELS-1 PROPHAGE TRANSCRIPTIONAL REGULATOR"/>
    <property type="match status" value="1"/>
</dbReference>
<dbReference type="InterPro" id="IPR001387">
    <property type="entry name" value="Cro/C1-type_HTH"/>
</dbReference>
<dbReference type="Gene3D" id="2.10.109.10">
    <property type="entry name" value="Umud Fragment, subunit A"/>
    <property type="match status" value="1"/>
</dbReference>
<dbReference type="PROSITE" id="PS50943">
    <property type="entry name" value="HTH_CROC1"/>
    <property type="match status" value="1"/>
</dbReference>
<dbReference type="SMART" id="SM00530">
    <property type="entry name" value="HTH_XRE"/>
    <property type="match status" value="1"/>
</dbReference>
<sequence>MDIKKIGEFIRKRRESLNLSQGQLSYKCDLETSVIHRIEVGERKKINYEHLKKIATGLDMNYIELYKLAGIIEEDALSDYYLPDFNDKINQQIELISDTKVDTIPIYESVSAGCGYIPDSVPLEYISLHLSGKENCIGIIVDGHSMEPTITDKAVIVMKKDTELKSKDIGVFLLNGEAYVKRFFKKNNIIILYSDNSEYSPIIVDEYDDFIICGKVIKTLNEIK</sequence>
<evidence type="ECO:0000256" key="3">
    <source>
        <dbReference type="ARBA" id="ARBA00023163"/>
    </source>
</evidence>
<dbReference type="eggNOG" id="COG1396">
    <property type="taxonomic scope" value="Bacteria"/>
</dbReference>
<dbReference type="KEGG" id="ipo:Ilyop_2880"/>
<dbReference type="InterPro" id="IPR039418">
    <property type="entry name" value="LexA-like"/>
</dbReference>
<keyword evidence="1" id="KW-0805">Transcription regulation</keyword>
<dbReference type="Gene3D" id="1.10.260.40">
    <property type="entry name" value="lambda repressor-like DNA-binding domains"/>
    <property type="match status" value="1"/>
</dbReference>
<keyword evidence="2" id="KW-0238">DNA-binding</keyword>
<evidence type="ECO:0000313" key="6">
    <source>
        <dbReference type="Proteomes" id="UP000006875"/>
    </source>
</evidence>
<dbReference type="HOGENOM" id="CLU_066192_1_1_0"/>
<dbReference type="SUPFAM" id="SSF51306">
    <property type="entry name" value="LexA/Signal peptidase"/>
    <property type="match status" value="1"/>
</dbReference>
<dbReference type="InterPro" id="IPR036286">
    <property type="entry name" value="LexA/Signal_pep-like_sf"/>
</dbReference>
<accession>E3HE15</accession>
<dbReference type="RefSeq" id="WP_013389279.1">
    <property type="nucleotide sequence ID" value="NC_014634.1"/>
</dbReference>
<dbReference type="Proteomes" id="UP000006875">
    <property type="component" value="Plasmid pILYOP02"/>
</dbReference>
<reference evidence="5 6" key="1">
    <citation type="journal article" date="2010" name="Stand. Genomic Sci.">
        <title>Complete genome sequence of Ilyobacter polytropus type strain (CuHbu1).</title>
        <authorList>
            <person name="Sikorski J."/>
            <person name="Chertkov O."/>
            <person name="Lapidus A."/>
            <person name="Nolan M."/>
            <person name="Lucas S."/>
            <person name="Del Rio T.G."/>
            <person name="Tice H."/>
            <person name="Cheng J.F."/>
            <person name="Tapia R."/>
            <person name="Han C."/>
            <person name="Goodwin L."/>
            <person name="Pitluck S."/>
            <person name="Liolios K."/>
            <person name="Ivanova N."/>
            <person name="Mavromatis K."/>
            <person name="Mikhailova N."/>
            <person name="Pati A."/>
            <person name="Chen A."/>
            <person name="Palaniappan K."/>
            <person name="Land M."/>
            <person name="Hauser L."/>
            <person name="Chang Y.J."/>
            <person name="Jeffries C.D."/>
            <person name="Brambilla E."/>
            <person name="Yasawong M."/>
            <person name="Rohde M."/>
            <person name="Pukall R."/>
            <person name="Spring S."/>
            <person name="Goker M."/>
            <person name="Woyke T."/>
            <person name="Bristow J."/>
            <person name="Eisen J.A."/>
            <person name="Markowitz V."/>
            <person name="Hugenholtz P."/>
            <person name="Kyrpides N.C."/>
            <person name="Klenk H.P."/>
        </authorList>
    </citation>
    <scope>NUCLEOTIDE SEQUENCE [LARGE SCALE GENOMIC DNA]</scope>
    <source>
        <strain evidence="6">ATCC 51220 / DSM 2926 / LMG 16218 / CuHBu1</strain>
        <plasmid evidence="6">pILYOP02</plasmid>
    </source>
</reference>
<feature type="domain" description="HTH cro/C1-type" evidence="4">
    <location>
        <begin position="10"/>
        <end position="65"/>
    </location>
</feature>
<keyword evidence="6" id="KW-1185">Reference proteome</keyword>
<name>E3HE15_ILYPC</name>
<dbReference type="GO" id="GO:0003677">
    <property type="term" value="F:DNA binding"/>
    <property type="evidence" value="ECO:0007669"/>
    <property type="project" value="UniProtKB-KW"/>
</dbReference>
<dbReference type="CDD" id="cd00093">
    <property type="entry name" value="HTH_XRE"/>
    <property type="match status" value="1"/>
</dbReference>
<dbReference type="SUPFAM" id="SSF47413">
    <property type="entry name" value="lambda repressor-like DNA-binding domains"/>
    <property type="match status" value="1"/>
</dbReference>
<proteinExistence type="predicted"/>
<protein>
    <submittedName>
        <fullName evidence="5">Transcriptional regulator, XRE family</fullName>
    </submittedName>
</protein>
<dbReference type="InterPro" id="IPR015927">
    <property type="entry name" value="Peptidase_S24_S26A/B/C"/>
</dbReference>
<dbReference type="InterPro" id="IPR010982">
    <property type="entry name" value="Lambda_DNA-bd_dom_sf"/>
</dbReference>
<evidence type="ECO:0000313" key="5">
    <source>
        <dbReference type="EMBL" id="ADO84627.1"/>
    </source>
</evidence>
<keyword evidence="5" id="KW-0614">Plasmid</keyword>
<dbReference type="Pfam" id="PF01381">
    <property type="entry name" value="HTH_3"/>
    <property type="match status" value="1"/>
</dbReference>
<dbReference type="EMBL" id="CP002283">
    <property type="protein sequence ID" value="ADO84627.1"/>
    <property type="molecule type" value="Genomic_DNA"/>
</dbReference>
<dbReference type="OrthoDB" id="194368at2"/>
<evidence type="ECO:0000256" key="1">
    <source>
        <dbReference type="ARBA" id="ARBA00023015"/>
    </source>
</evidence>
<dbReference type="PANTHER" id="PTHR40661">
    <property type="match status" value="1"/>
</dbReference>